<dbReference type="EnsemblMetazoa" id="CJA06312.1">
    <property type="protein sequence ID" value="CJA06312.1"/>
    <property type="gene ID" value="WBGene00125516"/>
</dbReference>
<dbReference type="Pfam" id="PF01060">
    <property type="entry name" value="TTR-52"/>
    <property type="match status" value="1"/>
</dbReference>
<evidence type="ECO:0000256" key="1">
    <source>
        <dbReference type="ARBA" id="ARBA00004613"/>
    </source>
</evidence>
<dbReference type="InterPro" id="IPR001534">
    <property type="entry name" value="Transthyretin-like"/>
</dbReference>
<protein>
    <recommendedName>
        <fullName evidence="8">Transthyretin-like family protein</fullName>
    </recommendedName>
</protein>
<name>A0A8R1DMZ9_CAEJA</name>
<reference evidence="7" key="1">
    <citation type="submission" date="2010-08" db="EMBL/GenBank/DDBJ databases">
        <authorList>
            <consortium name="Caenorhabditis japonica Sequencing Consortium"/>
            <person name="Wilson R.K."/>
        </authorList>
    </citation>
    <scope>NUCLEOTIDE SEQUENCE [LARGE SCALE GENOMIC DNA]</scope>
    <source>
        <strain evidence="7">DF5081</strain>
    </source>
</reference>
<accession>A0A8R1DMZ9</accession>
<dbReference type="GO" id="GO:0009986">
    <property type="term" value="C:cell surface"/>
    <property type="evidence" value="ECO:0007669"/>
    <property type="project" value="InterPro"/>
</dbReference>
<organism evidence="6 7">
    <name type="scientific">Caenorhabditis japonica</name>
    <dbReference type="NCBI Taxonomy" id="281687"/>
    <lineage>
        <taxon>Eukaryota</taxon>
        <taxon>Metazoa</taxon>
        <taxon>Ecdysozoa</taxon>
        <taxon>Nematoda</taxon>
        <taxon>Chromadorea</taxon>
        <taxon>Rhabditida</taxon>
        <taxon>Rhabditina</taxon>
        <taxon>Rhabditomorpha</taxon>
        <taxon>Rhabditoidea</taxon>
        <taxon>Rhabditidae</taxon>
        <taxon>Peloderinae</taxon>
        <taxon>Caenorhabditis</taxon>
    </lineage>
</organism>
<comment type="similarity">
    <text evidence="2">Belongs to the nematode transthyretin-like family.</text>
</comment>
<keyword evidence="7" id="KW-1185">Reference proteome</keyword>
<feature type="chain" id="PRO_5035936203" description="Transthyretin-like family protein" evidence="5">
    <location>
        <begin position="23"/>
        <end position="137"/>
    </location>
</feature>
<reference evidence="6" key="2">
    <citation type="submission" date="2022-06" db="UniProtKB">
        <authorList>
            <consortium name="EnsemblMetazoa"/>
        </authorList>
    </citation>
    <scope>IDENTIFICATION</scope>
    <source>
        <strain evidence="6">DF5081</strain>
    </source>
</reference>
<feature type="signal peptide" evidence="5">
    <location>
        <begin position="1"/>
        <end position="22"/>
    </location>
</feature>
<dbReference type="AlphaFoldDB" id="A0A8R1DMZ9"/>
<proteinExistence type="inferred from homology"/>
<dbReference type="PANTHER" id="PTHR21700">
    <property type="entry name" value="TRANSTHYRETIN-LIKE FAMILY PROTEIN-RELATED"/>
    <property type="match status" value="1"/>
</dbReference>
<evidence type="ECO:0000256" key="5">
    <source>
        <dbReference type="SAM" id="SignalP"/>
    </source>
</evidence>
<keyword evidence="4 5" id="KW-0732">Signal</keyword>
<keyword evidence="3" id="KW-0964">Secreted</keyword>
<evidence type="ECO:0008006" key="8">
    <source>
        <dbReference type="Google" id="ProtNLM"/>
    </source>
</evidence>
<evidence type="ECO:0000256" key="2">
    <source>
        <dbReference type="ARBA" id="ARBA00010112"/>
    </source>
</evidence>
<dbReference type="Proteomes" id="UP000005237">
    <property type="component" value="Unassembled WGS sequence"/>
</dbReference>
<dbReference type="Gene3D" id="2.60.40.3330">
    <property type="match status" value="1"/>
</dbReference>
<sequence length="137" mass="15342">MSIARLAVTLLVLSLAALEVNAYLQNVTVKGTVLCNNKRAPNVHVILYERDMGTIFDPHDKLDRVYTDEEGAFKLYGEENELFEIEPFIKIHHTCNAKPGCEHTSEYVVPKSKIGGTYDMTYVSLQASSDKDEVDCS</sequence>
<comment type="subcellular location">
    <subcellularLocation>
        <location evidence="1">Secreted</location>
    </subcellularLocation>
</comment>
<evidence type="ECO:0000256" key="3">
    <source>
        <dbReference type="ARBA" id="ARBA00022525"/>
    </source>
</evidence>
<evidence type="ECO:0000313" key="6">
    <source>
        <dbReference type="EnsemblMetazoa" id="CJA06312.1"/>
    </source>
</evidence>
<evidence type="ECO:0000256" key="4">
    <source>
        <dbReference type="ARBA" id="ARBA00022729"/>
    </source>
</evidence>
<dbReference type="InterPro" id="IPR038479">
    <property type="entry name" value="Transthyretin-like_sf"/>
</dbReference>
<dbReference type="PANTHER" id="PTHR21700:SF30">
    <property type="entry name" value="TRANSTHYRETIN-LIKE FAMILY PROTEIN"/>
    <property type="match status" value="1"/>
</dbReference>
<dbReference type="GO" id="GO:0005576">
    <property type="term" value="C:extracellular region"/>
    <property type="evidence" value="ECO:0007669"/>
    <property type="project" value="UniProtKB-SubCell"/>
</dbReference>
<evidence type="ECO:0000313" key="7">
    <source>
        <dbReference type="Proteomes" id="UP000005237"/>
    </source>
</evidence>